<organism evidence="5">
    <name type="scientific">Oryza glumipatula</name>
    <dbReference type="NCBI Taxonomy" id="40148"/>
    <lineage>
        <taxon>Eukaryota</taxon>
        <taxon>Viridiplantae</taxon>
        <taxon>Streptophyta</taxon>
        <taxon>Embryophyta</taxon>
        <taxon>Tracheophyta</taxon>
        <taxon>Spermatophyta</taxon>
        <taxon>Magnoliopsida</taxon>
        <taxon>Liliopsida</taxon>
        <taxon>Poales</taxon>
        <taxon>Poaceae</taxon>
        <taxon>BOP clade</taxon>
        <taxon>Oryzoideae</taxon>
        <taxon>Oryzeae</taxon>
        <taxon>Oryzinae</taxon>
        <taxon>Oryza</taxon>
    </lineage>
</organism>
<evidence type="ECO:0000313" key="5">
    <source>
        <dbReference type="EnsemblPlants" id="OGLUM06G04160.1"/>
    </source>
</evidence>
<feature type="region of interest" description="Disordered" evidence="4">
    <location>
        <begin position="86"/>
        <end position="112"/>
    </location>
</feature>
<dbReference type="Gene3D" id="1.10.455.10">
    <property type="entry name" value="Ribosomal protein S7 domain"/>
    <property type="match status" value="1"/>
</dbReference>
<dbReference type="STRING" id="40148.A0A0E0A5F1"/>
<dbReference type="EnsemblPlants" id="OGLUM06G04160.1">
    <property type="protein sequence ID" value="OGLUM06G04160.1"/>
    <property type="gene ID" value="OGLUM06G04160"/>
</dbReference>
<dbReference type="InterPro" id="IPR000235">
    <property type="entry name" value="Ribosomal_uS7"/>
</dbReference>
<accession>A0A0E0A5F1</accession>
<evidence type="ECO:0000256" key="2">
    <source>
        <dbReference type="ARBA" id="ARBA00022980"/>
    </source>
</evidence>
<evidence type="ECO:0000256" key="3">
    <source>
        <dbReference type="ARBA" id="ARBA00023274"/>
    </source>
</evidence>
<dbReference type="GO" id="GO:0006412">
    <property type="term" value="P:translation"/>
    <property type="evidence" value="ECO:0007669"/>
    <property type="project" value="InterPro"/>
</dbReference>
<keyword evidence="6" id="KW-1185">Reference proteome</keyword>
<dbReference type="PANTHER" id="PTHR11205">
    <property type="entry name" value="RIBOSOMAL PROTEIN S7"/>
    <property type="match status" value="1"/>
</dbReference>
<name>A0A0E0A5F1_9ORYZ</name>
<dbReference type="InterPro" id="IPR036823">
    <property type="entry name" value="Ribosomal_uS7_dom_sf"/>
</dbReference>
<reference evidence="5" key="2">
    <citation type="submission" date="2018-05" db="EMBL/GenBank/DDBJ databases">
        <title>OgluRS3 (Oryza glumaepatula Reference Sequence Version 3).</title>
        <authorList>
            <person name="Zhang J."/>
            <person name="Kudrna D."/>
            <person name="Lee S."/>
            <person name="Talag J."/>
            <person name="Welchert J."/>
            <person name="Wing R.A."/>
        </authorList>
    </citation>
    <scope>NUCLEOTIDE SEQUENCE [LARGE SCALE GENOMIC DNA]</scope>
</reference>
<dbReference type="GO" id="GO:0005840">
    <property type="term" value="C:ribosome"/>
    <property type="evidence" value="ECO:0007669"/>
    <property type="project" value="UniProtKB-KW"/>
</dbReference>
<sequence>MAEAELPQQEVKLFSRWSFEDVQVKDMSLADYLAVNSTKHAAYLPHTAGSRYSAKRFRKKAQCPIVELLMTNSLMMLRPQQRREELSWPCASSSTPWRSSTSSPTPTPYRPLSTPSSTAALVIRMRPVLGQACCQDQLLSVYPISVC</sequence>
<dbReference type="AlphaFoldDB" id="A0A0E0A5F1"/>
<evidence type="ECO:0000313" key="6">
    <source>
        <dbReference type="Proteomes" id="UP000026961"/>
    </source>
</evidence>
<evidence type="ECO:0000256" key="1">
    <source>
        <dbReference type="ARBA" id="ARBA00007151"/>
    </source>
</evidence>
<dbReference type="eggNOG" id="KOG3291">
    <property type="taxonomic scope" value="Eukaryota"/>
</dbReference>
<dbReference type="HOGENOM" id="CLU_1770957_0_0_1"/>
<protein>
    <recommendedName>
        <fullName evidence="7">40S ribosomal protein S5</fullName>
    </recommendedName>
</protein>
<proteinExistence type="inferred from homology"/>
<keyword evidence="2" id="KW-0689">Ribosomal protein</keyword>
<dbReference type="Gramene" id="OGLUM06G04160.1">
    <property type="protein sequence ID" value="OGLUM06G04160.1"/>
    <property type="gene ID" value="OGLUM06G04160"/>
</dbReference>
<reference evidence="5" key="1">
    <citation type="submission" date="2015-04" db="UniProtKB">
        <authorList>
            <consortium name="EnsemblPlants"/>
        </authorList>
    </citation>
    <scope>IDENTIFICATION</scope>
</reference>
<comment type="similarity">
    <text evidence="1">Belongs to the universal ribosomal protein uS7 family.</text>
</comment>
<keyword evidence="3" id="KW-0687">Ribonucleoprotein</keyword>
<evidence type="ECO:0008006" key="7">
    <source>
        <dbReference type="Google" id="ProtNLM"/>
    </source>
</evidence>
<dbReference type="SUPFAM" id="SSF47973">
    <property type="entry name" value="Ribosomal protein S7"/>
    <property type="match status" value="1"/>
</dbReference>
<feature type="compositionally biased region" description="Low complexity" evidence="4">
    <location>
        <begin position="92"/>
        <end position="112"/>
    </location>
</feature>
<evidence type="ECO:0000256" key="4">
    <source>
        <dbReference type="SAM" id="MobiDB-lite"/>
    </source>
</evidence>
<dbReference type="GO" id="GO:1990904">
    <property type="term" value="C:ribonucleoprotein complex"/>
    <property type="evidence" value="ECO:0007669"/>
    <property type="project" value="UniProtKB-KW"/>
</dbReference>
<dbReference type="Proteomes" id="UP000026961">
    <property type="component" value="Chromosome 6"/>
</dbReference>